<dbReference type="CDD" id="cd00075">
    <property type="entry name" value="HATPase"/>
    <property type="match status" value="1"/>
</dbReference>
<organism evidence="16 17">
    <name type="scientific">Lampropedia aestuarii</name>
    <dbReference type="NCBI Taxonomy" id="2562762"/>
    <lineage>
        <taxon>Bacteria</taxon>
        <taxon>Pseudomonadati</taxon>
        <taxon>Pseudomonadota</taxon>
        <taxon>Betaproteobacteria</taxon>
        <taxon>Burkholderiales</taxon>
        <taxon>Comamonadaceae</taxon>
        <taxon>Lampropedia</taxon>
    </lineage>
</organism>
<evidence type="ECO:0000259" key="14">
    <source>
        <dbReference type="PROSITE" id="PS50109"/>
    </source>
</evidence>
<evidence type="ECO:0000313" key="16">
    <source>
        <dbReference type="EMBL" id="THJ34933.1"/>
    </source>
</evidence>
<keyword evidence="11" id="KW-0902">Two-component regulatory system</keyword>
<dbReference type="Pfam" id="PF02518">
    <property type="entry name" value="HATPase_c"/>
    <property type="match status" value="1"/>
</dbReference>
<keyword evidence="17" id="KW-1185">Reference proteome</keyword>
<dbReference type="CDD" id="cd00082">
    <property type="entry name" value="HisKA"/>
    <property type="match status" value="1"/>
</dbReference>
<comment type="subcellular location">
    <subcellularLocation>
        <location evidence="2">Membrane</location>
        <topology evidence="2">Multi-pass membrane protein</topology>
    </subcellularLocation>
</comment>
<comment type="catalytic activity">
    <reaction evidence="1">
        <text>ATP + protein L-histidine = ADP + protein N-phospho-L-histidine.</text>
        <dbReference type="EC" id="2.7.13.3"/>
    </reaction>
</comment>
<keyword evidence="6 13" id="KW-0812">Transmembrane</keyword>
<dbReference type="SUPFAM" id="SSF55874">
    <property type="entry name" value="ATPase domain of HSP90 chaperone/DNA topoisomerase II/histidine kinase"/>
    <property type="match status" value="1"/>
</dbReference>
<evidence type="ECO:0000256" key="3">
    <source>
        <dbReference type="ARBA" id="ARBA00012438"/>
    </source>
</evidence>
<evidence type="ECO:0000256" key="9">
    <source>
        <dbReference type="ARBA" id="ARBA00022840"/>
    </source>
</evidence>
<evidence type="ECO:0000256" key="5">
    <source>
        <dbReference type="ARBA" id="ARBA00022679"/>
    </source>
</evidence>
<proteinExistence type="predicted"/>
<reference evidence="16 17" key="1">
    <citation type="submission" date="2019-04" db="EMBL/GenBank/DDBJ databases">
        <title>Lampropedia sp YIM MLB12 draf genome.</title>
        <authorList>
            <person name="Wang Y.-X."/>
        </authorList>
    </citation>
    <scope>NUCLEOTIDE SEQUENCE [LARGE SCALE GENOMIC DNA]</scope>
    <source>
        <strain evidence="16 17">YIM MLB12</strain>
    </source>
</reference>
<dbReference type="AlphaFoldDB" id="A0A4S5BUD8"/>
<keyword evidence="7" id="KW-0547">Nucleotide-binding</keyword>
<feature type="transmembrane region" description="Helical" evidence="13">
    <location>
        <begin position="20"/>
        <end position="40"/>
    </location>
</feature>
<dbReference type="EC" id="2.7.13.3" evidence="3"/>
<dbReference type="SUPFAM" id="SSF47384">
    <property type="entry name" value="Homodimeric domain of signal transducing histidine kinase"/>
    <property type="match status" value="1"/>
</dbReference>
<dbReference type="InterPro" id="IPR003594">
    <property type="entry name" value="HATPase_dom"/>
</dbReference>
<evidence type="ECO:0000256" key="11">
    <source>
        <dbReference type="ARBA" id="ARBA00023012"/>
    </source>
</evidence>
<dbReference type="PRINTS" id="PR00344">
    <property type="entry name" value="BCTRLSENSOR"/>
</dbReference>
<evidence type="ECO:0000256" key="6">
    <source>
        <dbReference type="ARBA" id="ARBA00022692"/>
    </source>
</evidence>
<dbReference type="GO" id="GO:0000155">
    <property type="term" value="F:phosphorelay sensor kinase activity"/>
    <property type="evidence" value="ECO:0007669"/>
    <property type="project" value="InterPro"/>
</dbReference>
<sequence length="470" mass="51218">MDTEPPPQAGPLSVYRQLLRWIGGAASIGGICLLVAAYFFQLEEINEISNENLKQIALAATLSMPVTGCATVHIPHNLPRFIEEDDGNNFVTQIFDTQHNLRASSTPDVLLPPGEDSGLRHIQLGKQRWWVYTVITPDGIAVAGQNSHLRQLTVQALALKLIVVLAIMLALLGGLLHWALRRGLKPLQHVADAIGTRSADSLAPLTVANYPQEIRTIIEALNQLMDRLQQALHAQQRFIADAAHELRTPVTALRLQLQLLQRAQGAERRHQAEQELAQGIARIERLVLQLLDLSRIEPHSVPQLNVDLQTLCEDVLERYRAVAQHKSIALDLQVIAASGVSDALRPVLQGDATALGMVVSNLTDNALRYTPAHGQVGLQICLHADHVELTVQDSGPGIAKAEYTRVFDRFYRINQVHGAADAGAEVGSGIGLAIVKQTVERHGGQIRLGQSDWGGLLVTVHLPLPKAAVS</sequence>
<dbReference type="InterPro" id="IPR036890">
    <property type="entry name" value="HATPase_C_sf"/>
</dbReference>
<feature type="transmembrane region" description="Helical" evidence="13">
    <location>
        <begin position="157"/>
        <end position="180"/>
    </location>
</feature>
<dbReference type="InterPro" id="IPR004358">
    <property type="entry name" value="Sig_transdc_His_kin-like_C"/>
</dbReference>
<evidence type="ECO:0000313" key="17">
    <source>
        <dbReference type="Proteomes" id="UP000306236"/>
    </source>
</evidence>
<dbReference type="Gene3D" id="3.30.565.10">
    <property type="entry name" value="Histidine kinase-like ATPase, C-terminal domain"/>
    <property type="match status" value="1"/>
</dbReference>
<dbReference type="InterPro" id="IPR050428">
    <property type="entry name" value="TCS_sensor_his_kinase"/>
</dbReference>
<dbReference type="Proteomes" id="UP000306236">
    <property type="component" value="Unassembled WGS sequence"/>
</dbReference>
<dbReference type="GO" id="GO:0005886">
    <property type="term" value="C:plasma membrane"/>
    <property type="evidence" value="ECO:0007669"/>
    <property type="project" value="TreeGrafter"/>
</dbReference>
<dbReference type="GO" id="GO:0005524">
    <property type="term" value="F:ATP binding"/>
    <property type="evidence" value="ECO:0007669"/>
    <property type="project" value="UniProtKB-KW"/>
</dbReference>
<dbReference type="SMART" id="SM00388">
    <property type="entry name" value="HisKA"/>
    <property type="match status" value="1"/>
</dbReference>
<evidence type="ECO:0000259" key="15">
    <source>
        <dbReference type="PROSITE" id="PS50885"/>
    </source>
</evidence>
<evidence type="ECO:0000256" key="1">
    <source>
        <dbReference type="ARBA" id="ARBA00000085"/>
    </source>
</evidence>
<keyword evidence="9" id="KW-0067">ATP-binding</keyword>
<dbReference type="OrthoDB" id="8554694at2"/>
<dbReference type="InterPro" id="IPR036097">
    <property type="entry name" value="HisK_dim/P_sf"/>
</dbReference>
<feature type="domain" description="HAMP" evidence="15">
    <location>
        <begin position="181"/>
        <end position="233"/>
    </location>
</feature>
<keyword evidence="5" id="KW-0808">Transferase</keyword>
<dbReference type="PROSITE" id="PS50109">
    <property type="entry name" value="HIS_KIN"/>
    <property type="match status" value="1"/>
</dbReference>
<keyword evidence="4" id="KW-0597">Phosphoprotein</keyword>
<evidence type="ECO:0000256" key="7">
    <source>
        <dbReference type="ARBA" id="ARBA00022741"/>
    </source>
</evidence>
<dbReference type="Gene3D" id="1.10.287.130">
    <property type="match status" value="1"/>
</dbReference>
<dbReference type="PROSITE" id="PS50885">
    <property type="entry name" value="HAMP"/>
    <property type="match status" value="1"/>
</dbReference>
<dbReference type="RefSeq" id="WP_136405646.1">
    <property type="nucleotide sequence ID" value="NZ_SSWX01000005.1"/>
</dbReference>
<keyword evidence="8" id="KW-0418">Kinase</keyword>
<dbReference type="Gene3D" id="6.10.340.10">
    <property type="match status" value="1"/>
</dbReference>
<dbReference type="InterPro" id="IPR003661">
    <property type="entry name" value="HisK_dim/P_dom"/>
</dbReference>
<dbReference type="EMBL" id="SSWX01000005">
    <property type="protein sequence ID" value="THJ34933.1"/>
    <property type="molecule type" value="Genomic_DNA"/>
</dbReference>
<keyword evidence="10 13" id="KW-1133">Transmembrane helix</keyword>
<name>A0A4S5BUD8_9BURK</name>
<gene>
    <name evidence="16" type="ORF">E8K88_05475</name>
</gene>
<dbReference type="Pfam" id="PF00672">
    <property type="entry name" value="HAMP"/>
    <property type="match status" value="1"/>
</dbReference>
<evidence type="ECO:0000256" key="12">
    <source>
        <dbReference type="ARBA" id="ARBA00023136"/>
    </source>
</evidence>
<protein>
    <recommendedName>
        <fullName evidence="3">histidine kinase</fullName>
        <ecNumber evidence="3">2.7.13.3</ecNumber>
    </recommendedName>
</protein>
<evidence type="ECO:0000256" key="13">
    <source>
        <dbReference type="SAM" id="Phobius"/>
    </source>
</evidence>
<comment type="caution">
    <text evidence="16">The sequence shown here is derived from an EMBL/GenBank/DDBJ whole genome shotgun (WGS) entry which is preliminary data.</text>
</comment>
<dbReference type="SMART" id="SM00387">
    <property type="entry name" value="HATPase_c"/>
    <property type="match status" value="1"/>
</dbReference>
<feature type="domain" description="Histidine kinase" evidence="14">
    <location>
        <begin position="241"/>
        <end position="466"/>
    </location>
</feature>
<dbReference type="SMART" id="SM00304">
    <property type="entry name" value="HAMP"/>
    <property type="match status" value="1"/>
</dbReference>
<dbReference type="PANTHER" id="PTHR45436">
    <property type="entry name" value="SENSOR HISTIDINE KINASE YKOH"/>
    <property type="match status" value="1"/>
</dbReference>
<keyword evidence="12 13" id="KW-0472">Membrane</keyword>
<evidence type="ECO:0000256" key="8">
    <source>
        <dbReference type="ARBA" id="ARBA00022777"/>
    </source>
</evidence>
<dbReference type="Pfam" id="PF00512">
    <property type="entry name" value="HisKA"/>
    <property type="match status" value="1"/>
</dbReference>
<evidence type="ECO:0000256" key="4">
    <source>
        <dbReference type="ARBA" id="ARBA00022553"/>
    </source>
</evidence>
<dbReference type="InterPro" id="IPR003660">
    <property type="entry name" value="HAMP_dom"/>
</dbReference>
<dbReference type="PANTHER" id="PTHR45436:SF14">
    <property type="entry name" value="SENSOR PROTEIN QSEC"/>
    <property type="match status" value="1"/>
</dbReference>
<dbReference type="InterPro" id="IPR005467">
    <property type="entry name" value="His_kinase_dom"/>
</dbReference>
<accession>A0A4S5BUD8</accession>
<evidence type="ECO:0000256" key="10">
    <source>
        <dbReference type="ARBA" id="ARBA00022989"/>
    </source>
</evidence>
<evidence type="ECO:0000256" key="2">
    <source>
        <dbReference type="ARBA" id="ARBA00004141"/>
    </source>
</evidence>